<dbReference type="InterPro" id="IPR044543">
    <property type="entry name" value="YHJQ-like"/>
</dbReference>
<reference evidence="2" key="1">
    <citation type="journal article" date="2019" name="Int. J. Syst. Evol. Microbiol.">
        <title>The Global Catalogue of Microorganisms (GCM) 10K type strain sequencing project: providing services to taxonomists for standard genome sequencing and annotation.</title>
        <authorList>
            <consortium name="The Broad Institute Genomics Platform"/>
            <consortium name="The Broad Institute Genome Sequencing Center for Infectious Disease"/>
            <person name="Wu L."/>
            <person name="Ma J."/>
        </authorList>
    </citation>
    <scope>NUCLEOTIDE SEQUENCE [LARGE SCALE GENOMIC DNA]</scope>
    <source>
        <strain evidence="2">JCM 17923</strain>
    </source>
</reference>
<dbReference type="PANTHER" id="PTHR37310">
    <property type="entry name" value="CYTOPLASMIC PROTEIN-RELATED"/>
    <property type="match status" value="1"/>
</dbReference>
<organism evidence="1 2">
    <name type="scientific">Hymenobacter saemangeumensis</name>
    <dbReference type="NCBI Taxonomy" id="1084522"/>
    <lineage>
        <taxon>Bacteria</taxon>
        <taxon>Pseudomonadati</taxon>
        <taxon>Bacteroidota</taxon>
        <taxon>Cytophagia</taxon>
        <taxon>Cytophagales</taxon>
        <taxon>Hymenobacteraceae</taxon>
        <taxon>Hymenobacter</taxon>
    </lineage>
</organism>
<dbReference type="Pfam" id="PF03860">
    <property type="entry name" value="Csp"/>
    <property type="match status" value="1"/>
</dbReference>
<dbReference type="EMBL" id="BAABGZ010000028">
    <property type="protein sequence ID" value="GAA4359192.1"/>
    <property type="molecule type" value="Genomic_DNA"/>
</dbReference>
<dbReference type="Gene3D" id="1.20.1270.360">
    <property type="match status" value="1"/>
</dbReference>
<keyword evidence="2" id="KW-1185">Reference proteome</keyword>
<evidence type="ECO:0008006" key="3">
    <source>
        <dbReference type="Google" id="ProtNLM"/>
    </source>
</evidence>
<gene>
    <name evidence="1" type="ORF">GCM10023185_25590</name>
</gene>
<name>A0ABP8IHT9_9BACT</name>
<proteinExistence type="predicted"/>
<dbReference type="Proteomes" id="UP001501153">
    <property type="component" value="Unassembled WGS sequence"/>
</dbReference>
<dbReference type="RefSeq" id="WP_345236451.1">
    <property type="nucleotide sequence ID" value="NZ_BAABGZ010000028.1"/>
</dbReference>
<evidence type="ECO:0000313" key="2">
    <source>
        <dbReference type="Proteomes" id="UP001501153"/>
    </source>
</evidence>
<comment type="caution">
    <text evidence="1">The sequence shown here is derived from an EMBL/GenBank/DDBJ whole genome shotgun (WGS) entry which is preliminary data.</text>
</comment>
<dbReference type="InterPro" id="IPR005560">
    <property type="entry name" value="Csp_YhjQ"/>
</dbReference>
<sequence length="109" mass="11889">MHQQNQQLLDALAACVAACEHCATACLQEDHVKMMAACIALDRDCADICALTARFLARGSAHAQHLMRECAEICRLCGDECSQHQHEHCQACAAACRRCEEACRQAMAA</sequence>
<dbReference type="PANTHER" id="PTHR37310:SF1">
    <property type="entry name" value="CYTOPLASMIC PROTEIN"/>
    <property type="match status" value="1"/>
</dbReference>
<dbReference type="CDD" id="cd08026">
    <property type="entry name" value="DUF326"/>
    <property type="match status" value="1"/>
</dbReference>
<evidence type="ECO:0000313" key="1">
    <source>
        <dbReference type="EMBL" id="GAA4359192.1"/>
    </source>
</evidence>
<protein>
    <recommendedName>
        <fullName evidence="3">Four-helix bundle copper-binding protein</fullName>
    </recommendedName>
</protein>
<accession>A0ABP8IHT9</accession>